<dbReference type="InterPro" id="IPR009078">
    <property type="entry name" value="Ferritin-like_SF"/>
</dbReference>
<organism evidence="1 2">
    <name type="scientific">Actinoalloteichus hoggarensis</name>
    <dbReference type="NCBI Taxonomy" id="1470176"/>
    <lineage>
        <taxon>Bacteria</taxon>
        <taxon>Bacillati</taxon>
        <taxon>Actinomycetota</taxon>
        <taxon>Actinomycetes</taxon>
        <taxon>Pseudonocardiales</taxon>
        <taxon>Pseudonocardiaceae</taxon>
        <taxon>Actinoalloteichus</taxon>
    </lineage>
</organism>
<dbReference type="Proteomes" id="UP000204221">
    <property type="component" value="Chromosome"/>
</dbReference>
<dbReference type="AlphaFoldDB" id="A0A221VXD8"/>
<dbReference type="PANTHER" id="PTHR30458">
    <property type="entry name" value="PHENYLACETIC ACID DEGRADATION PROTEIN PAA"/>
    <property type="match status" value="1"/>
</dbReference>
<evidence type="ECO:0000313" key="2">
    <source>
        <dbReference type="Proteomes" id="UP000204221"/>
    </source>
</evidence>
<name>A0A221VXD8_9PSEU</name>
<accession>A0A221VXD8</accession>
<dbReference type="KEGG" id="ahg:AHOG_02470"/>
<dbReference type="NCBIfam" id="TIGR02158">
    <property type="entry name" value="PA_CoA_Oxy3"/>
    <property type="match status" value="1"/>
</dbReference>
<dbReference type="RefSeq" id="WP_093939914.1">
    <property type="nucleotide sequence ID" value="NZ_CP022521.1"/>
</dbReference>
<protein>
    <submittedName>
        <fullName evidence="1">1,2-phenylacetyl-CoA epoxidase, subunit C</fullName>
    </submittedName>
</protein>
<dbReference type="InterPro" id="IPR007814">
    <property type="entry name" value="PaaA_PaaC"/>
</dbReference>
<sequence length="303" mass="32440">MSFDNAYAALADEHEDTRWAYGTGFDDALSRVDRALPSNVDPAELARYCLMLGDDALILAQRLAEWCSRGPELEEDVAIANIALDLLGQARMLLTRAGEAEGEGRTEDTLAYLRGTSEFRNVVLVETDCGPGPGGDFAVTMVRLLIFATWRLACFQRLTESADPVLAAVAAKGVKELAYHRDHAAQWVVRLGDGTAESARRTAAGLERVRPWLGELFVPHPVESALATAGIAVDPSSLRGEVAAVLRQVLAAADLADRTSDLVAALGAVPTGEHGREGRHTPALADLLAEMQSEARADPAAVW</sequence>
<gene>
    <name evidence="1" type="primary">paaC</name>
    <name evidence="1" type="ORF">AHOG_02470</name>
</gene>
<reference evidence="1 2" key="1">
    <citation type="submission" date="2017-07" db="EMBL/GenBank/DDBJ databases">
        <title>Complete genome sequence of Actinoalloteichus hoggarensis DSM 45943, type strain of Actinoalloteichus hoggarensis.</title>
        <authorList>
            <person name="Ruckert C."/>
            <person name="Nouioui I."/>
            <person name="Willmese J."/>
            <person name="van Wezel G."/>
            <person name="Klenk H.-P."/>
            <person name="Kalinowski J."/>
            <person name="Zotchev S.B."/>
        </authorList>
    </citation>
    <scope>NUCLEOTIDE SEQUENCE [LARGE SCALE GENOMIC DNA]</scope>
    <source>
        <strain evidence="1 2">DSM 45943</strain>
    </source>
</reference>
<dbReference type="GO" id="GO:0005829">
    <property type="term" value="C:cytosol"/>
    <property type="evidence" value="ECO:0007669"/>
    <property type="project" value="TreeGrafter"/>
</dbReference>
<dbReference type="PIRSF" id="PIRSF037834">
    <property type="entry name" value="PA_CoA_Oase3"/>
    <property type="match status" value="1"/>
</dbReference>
<dbReference type="InterPro" id="IPR012347">
    <property type="entry name" value="Ferritin-like"/>
</dbReference>
<keyword evidence="2" id="KW-1185">Reference proteome</keyword>
<dbReference type="SUPFAM" id="SSF47240">
    <property type="entry name" value="Ferritin-like"/>
    <property type="match status" value="1"/>
</dbReference>
<dbReference type="PANTHER" id="PTHR30458:SF0">
    <property type="entry name" value="1,2-PHENYLACETYL-COA EPOXIDASE, SUBUNIT C"/>
    <property type="match status" value="1"/>
</dbReference>
<dbReference type="EMBL" id="CP022521">
    <property type="protein sequence ID" value="ASO18158.1"/>
    <property type="molecule type" value="Genomic_DNA"/>
</dbReference>
<proteinExistence type="predicted"/>
<dbReference type="GO" id="GO:0010124">
    <property type="term" value="P:phenylacetate catabolic process"/>
    <property type="evidence" value="ECO:0007669"/>
    <property type="project" value="InterPro"/>
</dbReference>
<evidence type="ECO:0000313" key="1">
    <source>
        <dbReference type="EMBL" id="ASO18158.1"/>
    </source>
</evidence>
<dbReference type="OrthoDB" id="9789947at2"/>
<dbReference type="Gene3D" id="1.20.1260.10">
    <property type="match status" value="1"/>
</dbReference>
<dbReference type="Pfam" id="PF05138">
    <property type="entry name" value="PaaA_PaaC"/>
    <property type="match status" value="1"/>
</dbReference>
<dbReference type="InterPro" id="IPR011882">
    <property type="entry name" value="PaaC"/>
</dbReference>
<dbReference type="InterPro" id="IPR052703">
    <property type="entry name" value="Aromatic_CoA_ox/epox"/>
</dbReference>